<dbReference type="SUPFAM" id="SSF55729">
    <property type="entry name" value="Acyl-CoA N-acyltransferases (Nat)"/>
    <property type="match status" value="1"/>
</dbReference>
<accession>A0A235EHR6</accession>
<dbReference type="EMBL" id="NOIG01000011">
    <property type="protein sequence ID" value="OYD48530.1"/>
    <property type="molecule type" value="Genomic_DNA"/>
</dbReference>
<dbReference type="PANTHER" id="PTHR43877">
    <property type="entry name" value="AMINOALKYLPHOSPHONATE N-ACETYLTRANSFERASE-RELATED-RELATED"/>
    <property type="match status" value="1"/>
</dbReference>
<keyword evidence="1 4" id="KW-0808">Transferase</keyword>
<gene>
    <name evidence="4" type="ORF">CBY09_16940</name>
</gene>
<dbReference type="Pfam" id="PF13673">
    <property type="entry name" value="Acetyltransf_10"/>
    <property type="match status" value="1"/>
</dbReference>
<dbReference type="InterPro" id="IPR016181">
    <property type="entry name" value="Acyl_CoA_acyltransferase"/>
</dbReference>
<comment type="caution">
    <text evidence="4">The sequence shown here is derived from an EMBL/GenBank/DDBJ whole genome shotgun (WGS) entry which is preliminary data.</text>
</comment>
<evidence type="ECO:0000259" key="3">
    <source>
        <dbReference type="PROSITE" id="PS51186"/>
    </source>
</evidence>
<evidence type="ECO:0000313" key="4">
    <source>
        <dbReference type="EMBL" id="OYD48530.1"/>
    </source>
</evidence>
<dbReference type="GO" id="GO:0016747">
    <property type="term" value="F:acyltransferase activity, transferring groups other than amino-acyl groups"/>
    <property type="evidence" value="ECO:0007669"/>
    <property type="project" value="InterPro"/>
</dbReference>
<dbReference type="PROSITE" id="PS51186">
    <property type="entry name" value="GNAT"/>
    <property type="match status" value="1"/>
</dbReference>
<feature type="domain" description="N-acetyltransferase" evidence="3">
    <location>
        <begin position="26"/>
        <end position="162"/>
    </location>
</feature>
<keyword evidence="2" id="KW-0012">Acyltransferase</keyword>
<protein>
    <submittedName>
        <fullName evidence="4">GNAT family N-acetyltransferase</fullName>
    </submittedName>
</protein>
<proteinExistence type="predicted"/>
<sequence length="162" mass="17190">MIAGSAVPQDTQIIPVGPVTAEAACTLIRQSITHCCSLDHGHDPAILTAWLINKTPENLAAWMSAPDAAAWGAYRGDKMVGFALVAGATLALCYVVPEAIHQGVGRALLRQAEGHARKVGLSALGLESTRTAEHFYRRNGYVPHGAVQTWAGLQAQPMRKAL</sequence>
<evidence type="ECO:0000256" key="2">
    <source>
        <dbReference type="ARBA" id="ARBA00023315"/>
    </source>
</evidence>
<dbReference type="CDD" id="cd04301">
    <property type="entry name" value="NAT_SF"/>
    <property type="match status" value="1"/>
</dbReference>
<dbReference type="InterPro" id="IPR050832">
    <property type="entry name" value="Bact_Acetyltransf"/>
</dbReference>
<evidence type="ECO:0000256" key="1">
    <source>
        <dbReference type="ARBA" id="ARBA00022679"/>
    </source>
</evidence>
<keyword evidence="5" id="KW-1185">Reference proteome</keyword>
<organism evidence="4 5">
    <name type="scientific">Acidovorax kalamii</name>
    <dbReference type="NCBI Taxonomy" id="2004485"/>
    <lineage>
        <taxon>Bacteria</taxon>
        <taxon>Pseudomonadati</taxon>
        <taxon>Pseudomonadota</taxon>
        <taxon>Betaproteobacteria</taxon>
        <taxon>Burkholderiales</taxon>
        <taxon>Comamonadaceae</taxon>
        <taxon>Acidovorax</taxon>
    </lineage>
</organism>
<dbReference type="Proteomes" id="UP000215441">
    <property type="component" value="Unassembled WGS sequence"/>
</dbReference>
<reference evidence="4 5" key="1">
    <citation type="submission" date="2017-07" db="EMBL/GenBank/DDBJ databases">
        <title>Acidovorax KNDSW TSA 6 genome sequence and assembly.</title>
        <authorList>
            <person name="Mayilraj S."/>
        </authorList>
    </citation>
    <scope>NUCLEOTIDE SEQUENCE [LARGE SCALE GENOMIC DNA]</scope>
    <source>
        <strain evidence="4 5">KNDSW-TSA6</strain>
    </source>
</reference>
<dbReference type="InterPro" id="IPR000182">
    <property type="entry name" value="GNAT_dom"/>
</dbReference>
<evidence type="ECO:0000313" key="5">
    <source>
        <dbReference type="Proteomes" id="UP000215441"/>
    </source>
</evidence>
<name>A0A235EHR6_9BURK</name>
<dbReference type="AlphaFoldDB" id="A0A235EHR6"/>
<dbReference type="Gene3D" id="3.40.630.30">
    <property type="match status" value="1"/>
</dbReference>
<dbReference type="PANTHER" id="PTHR43877:SF2">
    <property type="entry name" value="AMINOALKYLPHOSPHONATE N-ACETYLTRANSFERASE-RELATED"/>
    <property type="match status" value="1"/>
</dbReference>
<dbReference type="OrthoDB" id="8753707at2"/>